<dbReference type="GO" id="GO:0008234">
    <property type="term" value="F:cysteine-type peptidase activity"/>
    <property type="evidence" value="ECO:0007669"/>
    <property type="project" value="InterPro"/>
</dbReference>
<keyword evidence="2" id="KW-0645">Protease</keyword>
<dbReference type="AlphaFoldDB" id="A0AAV0C511"/>
<evidence type="ECO:0000313" key="5">
    <source>
        <dbReference type="EMBL" id="CAH9062547.1"/>
    </source>
</evidence>
<proteinExistence type="inferred from homology"/>
<accession>A0AAV0C511</accession>
<dbReference type="SUPFAM" id="SSF54001">
    <property type="entry name" value="Cysteine proteinases"/>
    <property type="match status" value="1"/>
</dbReference>
<dbReference type="Gene3D" id="3.40.395.10">
    <property type="entry name" value="Adenoviral Proteinase, Chain A"/>
    <property type="match status" value="1"/>
</dbReference>
<evidence type="ECO:0000313" key="6">
    <source>
        <dbReference type="Proteomes" id="UP001152523"/>
    </source>
</evidence>
<evidence type="ECO:0000256" key="1">
    <source>
        <dbReference type="ARBA" id="ARBA00005234"/>
    </source>
</evidence>
<keyword evidence="6" id="KW-1185">Reference proteome</keyword>
<dbReference type="EMBL" id="CAMAPF010000010">
    <property type="protein sequence ID" value="CAH9062547.1"/>
    <property type="molecule type" value="Genomic_DNA"/>
</dbReference>
<comment type="caution">
    <text evidence="5">The sequence shown here is derived from an EMBL/GenBank/DDBJ whole genome shotgun (WGS) entry which is preliminary data.</text>
</comment>
<dbReference type="InterPro" id="IPR003653">
    <property type="entry name" value="Peptidase_C48_C"/>
</dbReference>
<sequence>MNVVAELKEGTEEEHMYEDCPTPTDLLISLNEVGDDSALTPHAPFANLDWDLGDEVGTGGVDMMALEEATMKEVRKRKRLPSKYICSPFIAPAAKRAKVGGTNTRALPQQSDEECQSFKAWVEEDDEVEPCVIEIAIPSSYPTNRAFFRELIDETGWLSSQYQLLRKNIDDDSQWSGDRLLNKMDWSRYDKVFMQLHSDGKHWVLSEIDLVNRIVRVYDSMKTRRLVGSVRLLCVRLPHLFRVIKCNPALSATANSQPWRAEAVDDVPQQHPGSGVCGVMVMAFAKALLQKLPLLPECAYENMAAKRCEF</sequence>
<protein>
    <recommendedName>
        <fullName evidence="4">Ubiquitin-like protease family profile domain-containing protein</fullName>
    </recommendedName>
</protein>
<evidence type="ECO:0000259" key="4">
    <source>
        <dbReference type="PROSITE" id="PS50600"/>
    </source>
</evidence>
<comment type="similarity">
    <text evidence="1">Belongs to the peptidase C48 family.</text>
</comment>
<keyword evidence="3" id="KW-0378">Hydrolase</keyword>
<feature type="non-terminal residue" evidence="5">
    <location>
        <position position="310"/>
    </location>
</feature>
<dbReference type="GO" id="GO:0006508">
    <property type="term" value="P:proteolysis"/>
    <property type="evidence" value="ECO:0007669"/>
    <property type="project" value="UniProtKB-KW"/>
</dbReference>
<organism evidence="5 6">
    <name type="scientific">Cuscuta epithymum</name>
    <dbReference type="NCBI Taxonomy" id="186058"/>
    <lineage>
        <taxon>Eukaryota</taxon>
        <taxon>Viridiplantae</taxon>
        <taxon>Streptophyta</taxon>
        <taxon>Embryophyta</taxon>
        <taxon>Tracheophyta</taxon>
        <taxon>Spermatophyta</taxon>
        <taxon>Magnoliopsida</taxon>
        <taxon>eudicotyledons</taxon>
        <taxon>Gunneridae</taxon>
        <taxon>Pentapetalae</taxon>
        <taxon>asterids</taxon>
        <taxon>lamiids</taxon>
        <taxon>Solanales</taxon>
        <taxon>Convolvulaceae</taxon>
        <taxon>Cuscuteae</taxon>
        <taxon>Cuscuta</taxon>
        <taxon>Cuscuta subgen. Cuscuta</taxon>
    </lineage>
</organism>
<dbReference type="InterPro" id="IPR038765">
    <property type="entry name" value="Papain-like_cys_pep_sf"/>
</dbReference>
<dbReference type="Proteomes" id="UP001152523">
    <property type="component" value="Unassembled WGS sequence"/>
</dbReference>
<evidence type="ECO:0000256" key="3">
    <source>
        <dbReference type="ARBA" id="ARBA00022801"/>
    </source>
</evidence>
<feature type="domain" description="Ubiquitin-like protease family profile" evidence="4">
    <location>
        <begin position="64"/>
        <end position="288"/>
    </location>
</feature>
<dbReference type="Pfam" id="PF02902">
    <property type="entry name" value="Peptidase_C48"/>
    <property type="match status" value="1"/>
</dbReference>
<gene>
    <name evidence="5" type="ORF">CEPIT_LOCUS1855</name>
</gene>
<evidence type="ECO:0000256" key="2">
    <source>
        <dbReference type="ARBA" id="ARBA00022670"/>
    </source>
</evidence>
<dbReference type="PROSITE" id="PS50600">
    <property type="entry name" value="ULP_PROTEASE"/>
    <property type="match status" value="1"/>
</dbReference>
<name>A0AAV0C511_9ASTE</name>
<reference evidence="5" key="1">
    <citation type="submission" date="2022-07" db="EMBL/GenBank/DDBJ databases">
        <authorList>
            <person name="Macas J."/>
            <person name="Novak P."/>
            <person name="Neumann P."/>
        </authorList>
    </citation>
    <scope>NUCLEOTIDE SEQUENCE</scope>
</reference>